<sequence>MLIFEQMRASVGKLLKGINRNNPEKLATLECSVEMQVKENAYDLKANPAVLKLYQSNPAFFQTTITAQIQLKALTNLPHTNFMLCNCMIGQAHQEECLFQAFWQALNENMDLLEGITGFEDSMPGCLSDSQLKVWIRKYTWSADESGQIFICSQEENIKPKNLVEKIDFDSVSSIMASFQ</sequence>
<dbReference type="Gene3D" id="1.10.10.10">
    <property type="entry name" value="Winged helix-like DNA-binding domain superfamily/Winged helix DNA-binding domain"/>
    <property type="match status" value="1"/>
</dbReference>
<keyword evidence="1" id="KW-0963">Cytoplasm</keyword>
<name>A0A2K6AXR5_MACNE</name>
<dbReference type="SUPFAM" id="SSF46785">
    <property type="entry name" value="Winged helix' DNA-binding domain"/>
    <property type="match status" value="1"/>
</dbReference>
<dbReference type="Gene3D" id="1.25.40.250">
    <property type="entry name" value="ARM repeat, domain 1"/>
    <property type="match status" value="1"/>
</dbReference>
<dbReference type="InterPro" id="IPR036390">
    <property type="entry name" value="WH_DNA-bd_sf"/>
</dbReference>
<dbReference type="STRING" id="9545.ENSMNEP00000003933"/>
<reference evidence="5" key="1">
    <citation type="submission" date="2025-08" db="UniProtKB">
        <authorList>
            <consortium name="Ensembl"/>
        </authorList>
    </citation>
    <scope>IDENTIFICATION</scope>
</reference>
<dbReference type="GO" id="GO:0005852">
    <property type="term" value="C:eukaryotic translation initiation factor 3 complex"/>
    <property type="evidence" value="ECO:0007669"/>
    <property type="project" value="InterPro"/>
</dbReference>
<evidence type="ECO:0000256" key="4">
    <source>
        <dbReference type="ARBA" id="ARBA00057041"/>
    </source>
</evidence>
<dbReference type="Ensembl" id="ENSMNET00000020035.1">
    <property type="protein sequence ID" value="ENSMNEP00000003933.1"/>
    <property type="gene ID" value="ENSMNEG00000018316.1"/>
</dbReference>
<dbReference type="FunFam" id="1.25.40.250:FF:000001">
    <property type="entry name" value="Eukaryotic translation initiation factor 3 subunit K"/>
    <property type="match status" value="1"/>
</dbReference>
<evidence type="ECO:0000256" key="3">
    <source>
        <dbReference type="ARBA" id="ARBA00022917"/>
    </source>
</evidence>
<dbReference type="AlphaFoldDB" id="A0A2K6AXR5"/>
<evidence type="ECO:0000313" key="5">
    <source>
        <dbReference type="Ensembl" id="ENSMNEP00000003933.1"/>
    </source>
</evidence>
<dbReference type="GO" id="GO:0043022">
    <property type="term" value="F:ribosome binding"/>
    <property type="evidence" value="ECO:0007669"/>
    <property type="project" value="InterPro"/>
</dbReference>
<keyword evidence="6" id="KW-1185">Reference proteome</keyword>
<proteinExistence type="predicted"/>
<dbReference type="Bgee" id="ENSMNEG00000018316">
    <property type="expression patterns" value="Expressed in skeletal muscle tissue"/>
</dbReference>
<dbReference type="SUPFAM" id="SSF48371">
    <property type="entry name" value="ARM repeat"/>
    <property type="match status" value="1"/>
</dbReference>
<dbReference type="GO" id="GO:0006446">
    <property type="term" value="P:regulation of translational initiation"/>
    <property type="evidence" value="ECO:0007669"/>
    <property type="project" value="InterPro"/>
</dbReference>
<evidence type="ECO:0000256" key="2">
    <source>
        <dbReference type="ARBA" id="ARBA00022540"/>
    </source>
</evidence>
<dbReference type="InterPro" id="IPR036388">
    <property type="entry name" value="WH-like_DNA-bd_sf"/>
</dbReference>
<dbReference type="Proteomes" id="UP000233120">
    <property type="component" value="Unassembled WGS sequence"/>
</dbReference>
<reference evidence="5" key="2">
    <citation type="submission" date="2025-09" db="UniProtKB">
        <authorList>
            <consortium name="Ensembl"/>
        </authorList>
    </citation>
    <scope>IDENTIFICATION</scope>
</reference>
<organism evidence="5 6">
    <name type="scientific">Macaca nemestrina</name>
    <name type="common">Pig-tailed macaque</name>
    <dbReference type="NCBI Taxonomy" id="9545"/>
    <lineage>
        <taxon>Eukaryota</taxon>
        <taxon>Metazoa</taxon>
        <taxon>Chordata</taxon>
        <taxon>Craniata</taxon>
        <taxon>Vertebrata</taxon>
        <taxon>Euteleostomi</taxon>
        <taxon>Mammalia</taxon>
        <taxon>Eutheria</taxon>
        <taxon>Euarchontoglires</taxon>
        <taxon>Primates</taxon>
        <taxon>Haplorrhini</taxon>
        <taxon>Catarrhini</taxon>
        <taxon>Cercopithecidae</taxon>
        <taxon>Cercopithecinae</taxon>
        <taxon>Macaca</taxon>
    </lineage>
</organism>
<accession>A0A2K6AXR5</accession>
<dbReference type="PANTHER" id="PTHR13022">
    <property type="entry name" value="EUKARYOTIC TRANSLATION INITIATION FACTOR 3 SUBUNIT 11"/>
    <property type="match status" value="1"/>
</dbReference>
<dbReference type="InterPro" id="IPR009374">
    <property type="entry name" value="eIF3k"/>
</dbReference>
<dbReference type="InterPro" id="IPR016024">
    <property type="entry name" value="ARM-type_fold"/>
</dbReference>
<dbReference type="InterPro" id="IPR016020">
    <property type="entry name" value="Transl_init_fac_sub12_N_euk"/>
</dbReference>
<evidence type="ECO:0000256" key="1">
    <source>
        <dbReference type="ARBA" id="ARBA00022490"/>
    </source>
</evidence>
<protein>
    <submittedName>
        <fullName evidence="5">Uncharacterized protein</fullName>
    </submittedName>
</protein>
<dbReference type="GeneTree" id="ENSGT00390000009409"/>
<dbReference type="FunFam" id="1.10.10.10:FF:000212">
    <property type="entry name" value="Eukaryotic translation initiation factor 3 subunit K"/>
    <property type="match status" value="1"/>
</dbReference>
<evidence type="ECO:0000313" key="6">
    <source>
        <dbReference type="Proteomes" id="UP000233120"/>
    </source>
</evidence>
<dbReference type="PANTHER" id="PTHR13022:SF0">
    <property type="entry name" value="EUKARYOTIC TRANSLATION INITIATION FACTOR 3 SUBUNIT K"/>
    <property type="match status" value="1"/>
</dbReference>
<keyword evidence="3" id="KW-0648">Protein biosynthesis</keyword>
<keyword evidence="2" id="KW-0396">Initiation factor</keyword>
<dbReference type="OMA" id="CMIGQAH"/>
<dbReference type="GO" id="GO:0003743">
    <property type="term" value="F:translation initiation factor activity"/>
    <property type="evidence" value="ECO:0007669"/>
    <property type="project" value="UniProtKB-KW"/>
</dbReference>
<comment type="function">
    <text evidence="4">Component of the eukaryotic translation initiation factor 3 (eIF-3) complex, which is required for several steps in the initiation of protein synthesis. The eIF-3 complex associates with the 40S ribosome and facilitates the recruitment of eIF-1, eIF-1A, eIF-2:GTP:methionyl-tRNAi and eIF-5 to form the 43S pre-initiation complex (43S PIC). The eIF-3 complex stimulates mRNA recruitment to the 43S PIC and scanning of the mRNA for AUG recognition. The eIF-3 complex is also required for disassembly and recycling of post-termination ribosomal complexes and subsequently prevents premature joining of the 40S and 60S ribosomal subunits prior to initiation. The eIF-3 complex specifically targets and initiates translation of a subset of mRNAs involved in cell proliferation, including cell cycling, differentiation and apoptosis, and uses different modes of RNA stem-loop binding to exert either translational activation or repression.</text>
</comment>